<dbReference type="eggNOG" id="COG4796">
    <property type="taxonomic scope" value="Bacteria"/>
</dbReference>
<dbReference type="InterPro" id="IPR004846">
    <property type="entry name" value="T2SS/T3SS_dom"/>
</dbReference>
<protein>
    <submittedName>
        <fullName evidence="4">PilQ</fullName>
    </submittedName>
</protein>
<dbReference type="Pfam" id="PF00263">
    <property type="entry name" value="Secretin"/>
    <property type="match status" value="1"/>
</dbReference>
<reference evidence="4 5" key="1">
    <citation type="journal article" date="2009" name="J. Bacteriol.">
        <title>Complete and draft genome sequences of six members of the Aquificales.</title>
        <authorList>
            <person name="Reysenbach A.L."/>
            <person name="Hamamura N."/>
            <person name="Podar M."/>
            <person name="Griffiths E."/>
            <person name="Ferreira S."/>
            <person name="Hochstein R."/>
            <person name="Heidelberg J."/>
            <person name="Johnson J."/>
            <person name="Mead D."/>
            <person name="Pohorille A."/>
            <person name="Sarmiento M."/>
            <person name="Schweighofer K."/>
            <person name="Seshadri R."/>
            <person name="Voytek M.A."/>
        </authorList>
    </citation>
    <scope>NUCLEOTIDE SEQUENCE [LARGE SCALE GENOMIC DNA]</scope>
    <source>
        <strain evidence="5">Az-Fu1 / DSM 15241 / OCM 825</strain>
    </source>
</reference>
<dbReference type="RefSeq" id="WP_012673748.1">
    <property type="nucleotide sequence ID" value="NC_012438.1"/>
</dbReference>
<dbReference type="AlphaFoldDB" id="C1DU75"/>
<dbReference type="Gene3D" id="3.55.50.30">
    <property type="match status" value="1"/>
</dbReference>
<dbReference type="PANTHER" id="PTHR30604:SF1">
    <property type="entry name" value="DNA UTILIZATION PROTEIN HOFQ"/>
    <property type="match status" value="1"/>
</dbReference>
<feature type="domain" description="Type II/III secretion system secretin-like" evidence="3">
    <location>
        <begin position="443"/>
        <end position="602"/>
    </location>
</feature>
<dbReference type="InterPro" id="IPR051808">
    <property type="entry name" value="Type_IV_pilus_biogenesis"/>
</dbReference>
<dbReference type="STRING" id="204536.SULAZ_0677"/>
<evidence type="ECO:0000256" key="1">
    <source>
        <dbReference type="RuleBase" id="RU004003"/>
    </source>
</evidence>
<dbReference type="InterPro" id="IPR001775">
    <property type="entry name" value="GspD/PilQ"/>
</dbReference>
<gene>
    <name evidence="4" type="ordered locus">SULAZ_0677</name>
</gene>
<dbReference type="Proteomes" id="UP000001369">
    <property type="component" value="Chromosome"/>
</dbReference>
<keyword evidence="5" id="KW-1185">Reference proteome</keyword>
<dbReference type="GO" id="GO:0009306">
    <property type="term" value="P:protein secretion"/>
    <property type="evidence" value="ECO:0007669"/>
    <property type="project" value="InterPro"/>
</dbReference>
<sequence length="604" mass="66362">MKKVKNSLLALVIGSVTPLSLSFAEKVSIELNNAKLSTVVDAISQVSSINIIWDKDAIAQKDKLVYVSIKKPYDAEKLLNLILVENGLIAVREGDVYKIRLSDEYFVSIPPEVIKTLGKDIFDEIVLTIKKNASSSALIEADRNTYTVYLKDKKDNVYKIKNIVSAYLDTLKKQTEEIAKLQKEQGQFVKKEFNISYENYKLIEDKIIENIGPFGRYNYDKEKGILTILDTKDNILNITRVIGKATKEKIETKCFYARGLEPGEIIMNIKENYLSENGTVIFKSKEALEIGGTETRQLSTTGGTQTGIAGLTKSTSQPATIITSLPKICITDKPDIIEKIKYRFSDYLLDRPYQISIEARIVQISSKNVKDLGIQWGGLASNIDNNNTKIIAGTNSTSYLANYRPGSAYAVDFPAVQSKIPGGFSLGFILGGTQNFLDIRLSALQSIGKSKILSKPSVITIDGETAEISQGYEIPYTTAVAAGGGTVSSVSFKKAVLKLNVTPRTTADGNIIMDLIITQDIPDFKNLLLGNPPIQTKTVTSKVVAKDGSVVVIGGILEKTEDTQTSGVPGLMNIPILGNLFKENFKQDTSTELLIFLSPKIVYE</sequence>
<evidence type="ECO:0000313" key="5">
    <source>
        <dbReference type="Proteomes" id="UP000001369"/>
    </source>
</evidence>
<name>C1DU75_SULAA</name>
<evidence type="ECO:0000256" key="2">
    <source>
        <dbReference type="SAM" id="Coils"/>
    </source>
</evidence>
<evidence type="ECO:0000259" key="3">
    <source>
        <dbReference type="Pfam" id="PF00263"/>
    </source>
</evidence>
<comment type="similarity">
    <text evidence="1">Belongs to the bacterial secretin family.</text>
</comment>
<accession>C1DU75</accession>
<dbReference type="HOGENOM" id="CLU_024301_0_0_0"/>
<organism evidence="4 5">
    <name type="scientific">Sulfurihydrogenibium azorense (strain DSM 15241 / OCM 825 / Az-Fu1)</name>
    <dbReference type="NCBI Taxonomy" id="204536"/>
    <lineage>
        <taxon>Bacteria</taxon>
        <taxon>Pseudomonadati</taxon>
        <taxon>Aquificota</taxon>
        <taxon>Aquificia</taxon>
        <taxon>Aquificales</taxon>
        <taxon>Hydrogenothermaceae</taxon>
        <taxon>Sulfurihydrogenibium</taxon>
    </lineage>
</organism>
<keyword evidence="2" id="KW-0175">Coiled coil</keyword>
<dbReference type="KEGG" id="saf:SULAZ_0677"/>
<dbReference type="PANTHER" id="PTHR30604">
    <property type="entry name" value="PROTEIN TRANSPORT PROTEIN HOFQ"/>
    <property type="match status" value="1"/>
</dbReference>
<feature type="coiled-coil region" evidence="2">
    <location>
        <begin position="164"/>
        <end position="191"/>
    </location>
</feature>
<proteinExistence type="inferred from homology"/>
<dbReference type="OrthoDB" id="9779724at2"/>
<evidence type="ECO:0000313" key="4">
    <source>
        <dbReference type="EMBL" id="ACN98423.1"/>
    </source>
</evidence>
<dbReference type="PRINTS" id="PR00811">
    <property type="entry name" value="BCTERIALGSPD"/>
</dbReference>
<dbReference type="EMBL" id="CP001229">
    <property type="protein sequence ID" value="ACN98423.1"/>
    <property type="molecule type" value="Genomic_DNA"/>
</dbReference>